<proteinExistence type="predicted"/>
<keyword evidence="3" id="KW-1185">Reference proteome</keyword>
<evidence type="ECO:0000313" key="2">
    <source>
        <dbReference type="EMBL" id="KAF2137679.1"/>
    </source>
</evidence>
<dbReference type="RefSeq" id="XP_033393394.1">
    <property type="nucleotide sequence ID" value="XM_033541190.1"/>
</dbReference>
<dbReference type="SUPFAM" id="SSF53335">
    <property type="entry name" value="S-adenosyl-L-methionine-dependent methyltransferases"/>
    <property type="match status" value="1"/>
</dbReference>
<dbReference type="Pfam" id="PF08241">
    <property type="entry name" value="Methyltransf_11"/>
    <property type="match status" value="1"/>
</dbReference>
<reference evidence="2" key="1">
    <citation type="journal article" date="2020" name="Stud. Mycol.">
        <title>101 Dothideomycetes genomes: a test case for predicting lifestyles and emergence of pathogens.</title>
        <authorList>
            <person name="Haridas S."/>
            <person name="Albert R."/>
            <person name="Binder M."/>
            <person name="Bloem J."/>
            <person name="Labutti K."/>
            <person name="Salamov A."/>
            <person name="Andreopoulos B."/>
            <person name="Baker S."/>
            <person name="Barry K."/>
            <person name="Bills G."/>
            <person name="Bluhm B."/>
            <person name="Cannon C."/>
            <person name="Castanera R."/>
            <person name="Culley D."/>
            <person name="Daum C."/>
            <person name="Ezra D."/>
            <person name="Gonzalez J."/>
            <person name="Henrissat B."/>
            <person name="Kuo A."/>
            <person name="Liang C."/>
            <person name="Lipzen A."/>
            <person name="Lutzoni F."/>
            <person name="Magnuson J."/>
            <person name="Mondo S."/>
            <person name="Nolan M."/>
            <person name="Ohm R."/>
            <person name="Pangilinan J."/>
            <person name="Park H.-J."/>
            <person name="Ramirez L."/>
            <person name="Alfaro M."/>
            <person name="Sun H."/>
            <person name="Tritt A."/>
            <person name="Yoshinaga Y."/>
            <person name="Zwiers L.-H."/>
            <person name="Turgeon B."/>
            <person name="Goodwin S."/>
            <person name="Spatafora J."/>
            <person name="Crous P."/>
            <person name="Grigoriev I."/>
        </authorList>
    </citation>
    <scope>NUCLEOTIDE SEQUENCE</scope>
    <source>
        <strain evidence="2">CBS 121167</strain>
    </source>
</reference>
<name>A0A6A6B0G7_9PEZI</name>
<dbReference type="GO" id="GO:0008757">
    <property type="term" value="F:S-adenosylmethionine-dependent methyltransferase activity"/>
    <property type="evidence" value="ECO:0007669"/>
    <property type="project" value="InterPro"/>
</dbReference>
<dbReference type="CDD" id="cd02440">
    <property type="entry name" value="AdoMet_MTases"/>
    <property type="match status" value="1"/>
</dbReference>
<protein>
    <recommendedName>
        <fullName evidence="1">Methyltransferase type 11 domain-containing protein</fullName>
    </recommendedName>
</protein>
<evidence type="ECO:0000259" key="1">
    <source>
        <dbReference type="Pfam" id="PF08241"/>
    </source>
</evidence>
<dbReference type="InterPro" id="IPR050508">
    <property type="entry name" value="Methyltransf_Superfamily"/>
</dbReference>
<accession>A0A6A6B0G7</accession>
<dbReference type="InterPro" id="IPR013216">
    <property type="entry name" value="Methyltransf_11"/>
</dbReference>
<organism evidence="2 3">
    <name type="scientific">Aplosporella prunicola CBS 121167</name>
    <dbReference type="NCBI Taxonomy" id="1176127"/>
    <lineage>
        <taxon>Eukaryota</taxon>
        <taxon>Fungi</taxon>
        <taxon>Dikarya</taxon>
        <taxon>Ascomycota</taxon>
        <taxon>Pezizomycotina</taxon>
        <taxon>Dothideomycetes</taxon>
        <taxon>Dothideomycetes incertae sedis</taxon>
        <taxon>Botryosphaeriales</taxon>
        <taxon>Aplosporellaceae</taxon>
        <taxon>Aplosporella</taxon>
    </lineage>
</organism>
<dbReference type="Proteomes" id="UP000799438">
    <property type="component" value="Unassembled WGS sequence"/>
</dbReference>
<dbReference type="GeneID" id="54298686"/>
<dbReference type="OrthoDB" id="2013972at2759"/>
<sequence>MDWNDPKAVECYRKEAENITSHYARALTLQAGFDKVGHDEQLVVLDNACGTAIVSLHLYDVLPNDAKDNLELLCGDISAPMLATVEQRIKEYGWKGAKTQIVDTHDTKLPSNHFTHVLTNFGFVGLKKPHTALDEQNRILRPGGTLALTVWESTGWFEYTAEAVRSLPSPPHFPTWPEFCNAFVSEEDTGPRKWHLTSFMVEQIRSHGFEDVQTTRVKSHTRHESAKKYCEVYVPMLKMITATFWNEEQREKYGGLVEAALVKRLEEVFGEGEIVLDWEATIIVGKKKMN</sequence>
<dbReference type="PANTHER" id="PTHR42912:SF80">
    <property type="entry name" value="METHYLTRANSFERASE DOMAIN-CONTAINING PROTEIN"/>
    <property type="match status" value="1"/>
</dbReference>
<dbReference type="AlphaFoldDB" id="A0A6A6B0G7"/>
<dbReference type="PANTHER" id="PTHR42912">
    <property type="entry name" value="METHYLTRANSFERASE"/>
    <property type="match status" value="1"/>
</dbReference>
<dbReference type="InterPro" id="IPR029063">
    <property type="entry name" value="SAM-dependent_MTases_sf"/>
</dbReference>
<evidence type="ECO:0000313" key="3">
    <source>
        <dbReference type="Proteomes" id="UP000799438"/>
    </source>
</evidence>
<dbReference type="Gene3D" id="3.40.50.150">
    <property type="entry name" value="Vaccinia Virus protein VP39"/>
    <property type="match status" value="1"/>
</dbReference>
<dbReference type="EMBL" id="ML995501">
    <property type="protein sequence ID" value="KAF2137679.1"/>
    <property type="molecule type" value="Genomic_DNA"/>
</dbReference>
<feature type="domain" description="Methyltransferase type 11" evidence="1">
    <location>
        <begin position="45"/>
        <end position="147"/>
    </location>
</feature>
<gene>
    <name evidence="2" type="ORF">K452DRAFT_291496</name>
</gene>